<dbReference type="GeneID" id="87937928"/>
<keyword evidence="2" id="KW-1185">Reference proteome</keyword>
<name>A0AAX4HZU9_9PEZI</name>
<proteinExistence type="predicted"/>
<protein>
    <submittedName>
        <fullName evidence="1">Uncharacterized protein</fullName>
    </submittedName>
</protein>
<reference evidence="2" key="1">
    <citation type="journal article" date="2023" name="bioRxiv">
        <title>Complete genome of the Medicago anthracnose fungus, Colletotrichum destructivum, reveals a mini-chromosome-like region within a core chromosome.</title>
        <authorList>
            <person name="Lapalu N."/>
            <person name="Simon A."/>
            <person name="Lu A."/>
            <person name="Plaumann P.-L."/>
            <person name="Amselem J."/>
            <person name="Pigne S."/>
            <person name="Auger A."/>
            <person name="Koch C."/>
            <person name="Dallery J.-F."/>
            <person name="O'Connell R.J."/>
        </authorList>
    </citation>
    <scope>NUCLEOTIDE SEQUENCE [LARGE SCALE GENOMIC DNA]</scope>
    <source>
        <strain evidence="2">CBS 520.97</strain>
    </source>
</reference>
<dbReference type="Proteomes" id="UP001322277">
    <property type="component" value="Chromosome 1"/>
</dbReference>
<evidence type="ECO:0000313" key="2">
    <source>
        <dbReference type="Proteomes" id="UP001322277"/>
    </source>
</evidence>
<sequence length="224" mass="24498">MSLSKMGSSQMGKLGLGLSTMSSVDPPPLWVGLVHPPLCFFFFFSGRRSGDIVDYVNEAAVPSQSPPPPPPPPLLPLCLAALATTASKAKQSQAKPRRSSIAIACARLSDATEIQLANSVSPFRRYIAIEWMSNVCHDISCKFVIPPLPPITPFPRPTFSARYDEVEIHAMIIPDEASLSLSLSLSLWRSLDRHVNPLMCRLKSFRTHWSVETLEGDLPPAPPP</sequence>
<gene>
    <name evidence="1" type="ORF">CDEST_01425</name>
</gene>
<dbReference type="AlphaFoldDB" id="A0AAX4HZU9"/>
<evidence type="ECO:0000313" key="1">
    <source>
        <dbReference type="EMBL" id="WQF76411.1"/>
    </source>
</evidence>
<dbReference type="KEGG" id="cdet:87937928"/>
<organism evidence="1 2">
    <name type="scientific">Colletotrichum destructivum</name>
    <dbReference type="NCBI Taxonomy" id="34406"/>
    <lineage>
        <taxon>Eukaryota</taxon>
        <taxon>Fungi</taxon>
        <taxon>Dikarya</taxon>
        <taxon>Ascomycota</taxon>
        <taxon>Pezizomycotina</taxon>
        <taxon>Sordariomycetes</taxon>
        <taxon>Hypocreomycetidae</taxon>
        <taxon>Glomerellales</taxon>
        <taxon>Glomerellaceae</taxon>
        <taxon>Colletotrichum</taxon>
        <taxon>Colletotrichum destructivum species complex</taxon>
    </lineage>
</organism>
<accession>A0AAX4HZU9</accession>
<dbReference type="RefSeq" id="XP_062773635.1">
    <property type="nucleotide sequence ID" value="XM_062917584.1"/>
</dbReference>
<dbReference type="EMBL" id="CP137305">
    <property type="protein sequence ID" value="WQF76411.1"/>
    <property type="molecule type" value="Genomic_DNA"/>
</dbReference>